<organism evidence="2">
    <name type="scientific">Neobodo designis</name>
    <name type="common">Flagellated protozoan</name>
    <name type="synonym">Bodo designis</name>
    <dbReference type="NCBI Taxonomy" id="312471"/>
    <lineage>
        <taxon>Eukaryota</taxon>
        <taxon>Discoba</taxon>
        <taxon>Euglenozoa</taxon>
        <taxon>Kinetoplastea</taxon>
        <taxon>Metakinetoplastina</taxon>
        <taxon>Neobodonida</taxon>
        <taxon>Neobodo</taxon>
    </lineage>
</organism>
<dbReference type="EMBL" id="HBGF01000337">
    <property type="protein sequence ID" value="CAD9088069.1"/>
    <property type="molecule type" value="Transcribed_RNA"/>
</dbReference>
<keyword evidence="1" id="KW-0812">Transmembrane</keyword>
<dbReference type="AlphaFoldDB" id="A0A7S1KXB9"/>
<gene>
    <name evidence="2" type="ORF">NDES1114_LOCUS247</name>
</gene>
<evidence type="ECO:0000256" key="1">
    <source>
        <dbReference type="SAM" id="Phobius"/>
    </source>
</evidence>
<keyword evidence="1" id="KW-0472">Membrane</keyword>
<sequence>MPSVLGAATRLIQLAHERDVIVLPIAVAVFLICAVYCAAELNRRYVRWRNASAVLRVAIVAPWLQAGAIEDVVAAAGEALESAGHTVLLVPSAFDTVMGRMQPRCHDTGLLPSNSTKDAIRHDAPISTAAAVLRMAVAAEDEARILAAGAVRSRRFANGSKTVPEDDAETGLTIELCAGGALDAEALCETKMAWSRVWHRTGWRKPRLLKRYDAVVLITARADGDRQAAEERAPEAARVAARRAALWMAHPVALTAADASPTAVNHEALSAVIDVARRRLSRKNVDERKRSHAD</sequence>
<accession>A0A7S1KXB9</accession>
<proteinExistence type="predicted"/>
<keyword evidence="1" id="KW-1133">Transmembrane helix</keyword>
<protein>
    <submittedName>
        <fullName evidence="2">Uncharacterized protein</fullName>
    </submittedName>
</protein>
<evidence type="ECO:0000313" key="2">
    <source>
        <dbReference type="EMBL" id="CAD9088069.1"/>
    </source>
</evidence>
<feature type="transmembrane region" description="Helical" evidence="1">
    <location>
        <begin position="20"/>
        <end position="39"/>
    </location>
</feature>
<reference evidence="2" key="1">
    <citation type="submission" date="2021-01" db="EMBL/GenBank/DDBJ databases">
        <authorList>
            <person name="Corre E."/>
            <person name="Pelletier E."/>
            <person name="Niang G."/>
            <person name="Scheremetjew M."/>
            <person name="Finn R."/>
            <person name="Kale V."/>
            <person name="Holt S."/>
            <person name="Cochrane G."/>
            <person name="Meng A."/>
            <person name="Brown T."/>
            <person name="Cohen L."/>
        </authorList>
    </citation>
    <scope>NUCLEOTIDE SEQUENCE</scope>
    <source>
        <strain evidence="2">CCAP 1951/1</strain>
    </source>
</reference>
<name>A0A7S1KXB9_NEODS</name>